<keyword evidence="2" id="KW-1185">Reference proteome</keyword>
<evidence type="ECO:0000313" key="1">
    <source>
        <dbReference type="EMBL" id="MBB4687990.1"/>
    </source>
</evidence>
<dbReference type="AlphaFoldDB" id="A0A840J1Q2"/>
<organism evidence="1 2">
    <name type="scientific">Amycolatopsis jiangsuensis</name>
    <dbReference type="NCBI Taxonomy" id="1181879"/>
    <lineage>
        <taxon>Bacteria</taxon>
        <taxon>Bacillati</taxon>
        <taxon>Actinomycetota</taxon>
        <taxon>Actinomycetes</taxon>
        <taxon>Pseudonocardiales</taxon>
        <taxon>Pseudonocardiaceae</taxon>
        <taxon>Amycolatopsis</taxon>
    </lineage>
</organism>
<name>A0A840J1Q2_9PSEU</name>
<evidence type="ECO:0000313" key="2">
    <source>
        <dbReference type="Proteomes" id="UP000581769"/>
    </source>
</evidence>
<reference evidence="1 2" key="1">
    <citation type="submission" date="2020-08" db="EMBL/GenBank/DDBJ databases">
        <title>Sequencing the genomes of 1000 actinobacteria strains.</title>
        <authorList>
            <person name="Klenk H.-P."/>
        </authorList>
    </citation>
    <scope>NUCLEOTIDE SEQUENCE [LARGE SCALE GENOMIC DNA]</scope>
    <source>
        <strain evidence="1 2">DSM 45859</strain>
    </source>
</reference>
<comment type="caution">
    <text evidence="1">The sequence shown here is derived from an EMBL/GenBank/DDBJ whole genome shotgun (WGS) entry which is preliminary data.</text>
</comment>
<protein>
    <recommendedName>
        <fullName evidence="3">Transposase</fullName>
    </recommendedName>
</protein>
<sequence>MTGDGIWDLVLPRLLAEADAAGLVDWSVSVDSTIARAHQHATNITRLTRGRRQGLLLADDPWASARPRDHRNVVE</sequence>
<accession>A0A840J1Q2</accession>
<gene>
    <name evidence="1" type="ORF">BJY18_005475</name>
</gene>
<evidence type="ECO:0008006" key="3">
    <source>
        <dbReference type="Google" id="ProtNLM"/>
    </source>
</evidence>
<dbReference type="RefSeq" id="WP_376774732.1">
    <property type="nucleotide sequence ID" value="NZ_JACHMG010000001.1"/>
</dbReference>
<dbReference type="Proteomes" id="UP000581769">
    <property type="component" value="Unassembled WGS sequence"/>
</dbReference>
<proteinExistence type="predicted"/>
<dbReference type="EMBL" id="JACHMG010000001">
    <property type="protein sequence ID" value="MBB4687990.1"/>
    <property type="molecule type" value="Genomic_DNA"/>
</dbReference>